<feature type="non-terminal residue" evidence="2">
    <location>
        <position position="1"/>
    </location>
</feature>
<dbReference type="AlphaFoldDB" id="F2E1T9"/>
<name>F2E1T9_HORVV</name>
<proteinExistence type="evidence at transcript level"/>
<organism evidence="2">
    <name type="scientific">Hordeum vulgare subsp. vulgare</name>
    <name type="common">Domesticated barley</name>
    <dbReference type="NCBI Taxonomy" id="112509"/>
    <lineage>
        <taxon>Eukaryota</taxon>
        <taxon>Viridiplantae</taxon>
        <taxon>Streptophyta</taxon>
        <taxon>Embryophyta</taxon>
        <taxon>Tracheophyta</taxon>
        <taxon>Spermatophyta</taxon>
        <taxon>Magnoliopsida</taxon>
        <taxon>Liliopsida</taxon>
        <taxon>Poales</taxon>
        <taxon>Poaceae</taxon>
        <taxon>BOP clade</taxon>
        <taxon>Pooideae</taxon>
        <taxon>Triticodae</taxon>
        <taxon>Triticeae</taxon>
        <taxon>Hordeinae</taxon>
        <taxon>Hordeum</taxon>
    </lineage>
</organism>
<evidence type="ECO:0000256" key="1">
    <source>
        <dbReference type="SAM" id="MobiDB-lite"/>
    </source>
</evidence>
<feature type="compositionally biased region" description="Basic residues" evidence="1">
    <location>
        <begin position="1"/>
        <end position="12"/>
    </location>
</feature>
<feature type="region of interest" description="Disordered" evidence="1">
    <location>
        <begin position="1"/>
        <end position="30"/>
    </location>
</feature>
<dbReference type="EMBL" id="AK370110">
    <property type="protein sequence ID" value="BAK01311.1"/>
    <property type="molecule type" value="mRNA"/>
</dbReference>
<accession>F2E1T9</accession>
<protein>
    <submittedName>
        <fullName evidence="2">Predicted protein</fullName>
    </submittedName>
</protein>
<reference evidence="2" key="1">
    <citation type="journal article" date="2011" name="Plant Physiol.">
        <title>Comprehensive sequence analysis of 24,783 barley full-length cDNAs derived from 12 clone libraries.</title>
        <authorList>
            <person name="Matsumoto T."/>
            <person name="Tanaka T."/>
            <person name="Sakai H."/>
            <person name="Amano N."/>
            <person name="Kanamori H."/>
            <person name="Kurita K."/>
            <person name="Kikuta A."/>
            <person name="Kamiya K."/>
            <person name="Yamamoto M."/>
            <person name="Ikawa H."/>
            <person name="Fujii N."/>
            <person name="Hori K."/>
            <person name="Itoh T."/>
            <person name="Sato K."/>
        </authorList>
    </citation>
    <scope>NUCLEOTIDE SEQUENCE</scope>
    <source>
        <tissue evidence="2">Shoot and root</tissue>
    </source>
</reference>
<sequence length="200" mass="23415">ERESIHHHRRSLGGRLGEPYPPRRQASPILQGDKLAIFPRNPRTYRHHVGARGITWRSLRTAPPPRCQTRHDSKELEDISLPRRRKCQDSAQLDDLFLTRRQKLGHSLGDRDTSPPRVESLHHMIYLHLVRRETLLQGRFEGRSFIRDKVSWIGVSRGTKRTSERLRRMRSSTQYPSFTGKGAKAVFRDKEDKMINQEVI</sequence>
<evidence type="ECO:0000313" key="2">
    <source>
        <dbReference type="EMBL" id="BAK01311.1"/>
    </source>
</evidence>